<evidence type="ECO:0000256" key="10">
    <source>
        <dbReference type="PROSITE-ProRule" id="PRU00700"/>
    </source>
</evidence>
<comment type="subcellular location">
    <subcellularLocation>
        <location evidence="5 10">Cytoplasm</location>
    </subcellularLocation>
</comment>
<evidence type="ECO:0000313" key="14">
    <source>
        <dbReference type="EMBL" id="AEH45007.1"/>
    </source>
</evidence>
<dbReference type="EMBL" id="CP002683">
    <property type="protein sequence ID" value="AEH45007.1"/>
    <property type="molecule type" value="Genomic_DNA"/>
</dbReference>
<keyword evidence="4 5" id="KW-0378">Hydrolase</keyword>
<reference evidence="15" key="1">
    <citation type="submission" date="2011-04" db="EMBL/GenBank/DDBJ databases">
        <title>The complete genome of Thermodesulfatator indicus DSM 15286.</title>
        <authorList>
            <person name="Lucas S."/>
            <person name="Copeland A."/>
            <person name="Lapidus A."/>
            <person name="Bruce D."/>
            <person name="Goodwin L."/>
            <person name="Pitluck S."/>
            <person name="Peters L."/>
            <person name="Kyrpides N."/>
            <person name="Mavromatis K."/>
            <person name="Pagani I."/>
            <person name="Ivanova N."/>
            <person name="Saunders L."/>
            <person name="Detter J.C."/>
            <person name="Tapia R."/>
            <person name="Han C."/>
            <person name="Land M."/>
            <person name="Hauser L."/>
            <person name="Markowitz V."/>
            <person name="Cheng J.-F."/>
            <person name="Hugenholtz P."/>
            <person name="Woyke T."/>
            <person name="Wu D."/>
            <person name="Spring S."/>
            <person name="Schroeder M."/>
            <person name="Brambilla E."/>
            <person name="Klenk H.-P."/>
            <person name="Eisen J.A."/>
        </authorList>
    </citation>
    <scope>NUCLEOTIDE SEQUENCE [LARGE SCALE GENOMIC DNA]</scope>
    <source>
        <strain evidence="15">DSM 15286 / JCM 11887 / CIR29812</strain>
    </source>
</reference>
<reference evidence="14 15" key="2">
    <citation type="journal article" date="2012" name="Stand. Genomic Sci.">
        <title>Complete genome sequence of the thermophilic sulfate-reducing ocean bacterium Thermodesulfatator indicus type strain (CIR29812(T)).</title>
        <authorList>
            <person name="Anderson I."/>
            <person name="Saunders E."/>
            <person name="Lapidus A."/>
            <person name="Nolan M."/>
            <person name="Lucas S."/>
            <person name="Tice H."/>
            <person name="Del Rio T.G."/>
            <person name="Cheng J.F."/>
            <person name="Han C."/>
            <person name="Tapia R."/>
            <person name="Goodwin L.A."/>
            <person name="Pitluck S."/>
            <person name="Liolios K."/>
            <person name="Mavromatis K."/>
            <person name="Pagani I."/>
            <person name="Ivanova N."/>
            <person name="Mikhailova N."/>
            <person name="Pati A."/>
            <person name="Chen A."/>
            <person name="Palaniappan K."/>
            <person name="Land M."/>
            <person name="Hauser L."/>
            <person name="Jeffries C.D."/>
            <person name="Chang Y.J."/>
            <person name="Brambilla E.M."/>
            <person name="Rohde M."/>
            <person name="Spring S."/>
            <person name="Goker M."/>
            <person name="Detter J.C."/>
            <person name="Woyke T."/>
            <person name="Bristow J."/>
            <person name="Eisen J.A."/>
            <person name="Markowitz V."/>
            <person name="Hugenholtz P."/>
            <person name="Kyrpides N.C."/>
            <person name="Klenk H.P."/>
        </authorList>
    </citation>
    <scope>NUCLEOTIDE SEQUENCE [LARGE SCALE GENOMIC DNA]</scope>
    <source>
        <strain evidence="15">DSM 15286 / JCM 11887 / CIR29812</strain>
    </source>
</reference>
<dbReference type="GO" id="GO:0043419">
    <property type="term" value="P:urea catabolic process"/>
    <property type="evidence" value="ECO:0007669"/>
    <property type="project" value="UniProtKB-UniRule"/>
</dbReference>
<dbReference type="Gene3D" id="3.20.20.140">
    <property type="entry name" value="Metal-dependent hydrolases"/>
    <property type="match status" value="1"/>
</dbReference>
<dbReference type="PaxDb" id="667014-Thein_1137"/>
<feature type="domain" description="Urease" evidence="13">
    <location>
        <begin position="129"/>
        <end position="567"/>
    </location>
</feature>
<evidence type="ECO:0000256" key="2">
    <source>
        <dbReference type="ARBA" id="ARBA00022596"/>
    </source>
</evidence>
<dbReference type="InterPro" id="IPR029754">
    <property type="entry name" value="Urease_Ni-bd"/>
</dbReference>
<dbReference type="OrthoDB" id="9802793at2"/>
<dbReference type="InterPro" id="IPR017951">
    <property type="entry name" value="Urease_asu_c"/>
</dbReference>
<comment type="subunit">
    <text evidence="5">Heterotrimer of UreA (gamma), UreB (beta) and UreC (alpha) subunits. Three heterotrimers associate to form the active enzyme.</text>
</comment>
<protein>
    <recommendedName>
        <fullName evidence="5 6">Urease subunit alpha</fullName>
        <ecNumber evidence="5 6">3.5.1.5</ecNumber>
    </recommendedName>
    <alternativeName>
        <fullName evidence="5">Urea amidohydrolase subunit alpha</fullName>
    </alternativeName>
</protein>
<feature type="binding site" evidence="5 8">
    <location>
        <position position="246"/>
    </location>
    <ligand>
        <name>Ni(2+)</name>
        <dbReference type="ChEBI" id="CHEBI:49786"/>
        <label>2</label>
    </ligand>
</feature>
<evidence type="ECO:0000313" key="15">
    <source>
        <dbReference type="Proteomes" id="UP000006793"/>
    </source>
</evidence>
<comment type="similarity">
    <text evidence="5 12">Belongs to the metallo-dependent hydrolases superfamily. Urease alpha subunit family.</text>
</comment>
<comment type="PTM">
    <text evidence="7">Carbamylation allows a single lysine to coordinate two nickel ions.</text>
</comment>
<dbReference type="HOGENOM" id="CLU_000980_0_0_0"/>
<keyword evidence="3 5" id="KW-0479">Metal-binding</keyword>
<dbReference type="InterPro" id="IPR017950">
    <property type="entry name" value="Urease_AS"/>
</dbReference>
<dbReference type="NCBIfam" id="TIGR01792">
    <property type="entry name" value="urease_alph"/>
    <property type="match status" value="1"/>
</dbReference>
<keyword evidence="2 5" id="KW-0533">Nickel</keyword>
<evidence type="ECO:0000256" key="7">
    <source>
        <dbReference type="PIRSR" id="PIRSR611612-50"/>
    </source>
</evidence>
<evidence type="ECO:0000256" key="5">
    <source>
        <dbReference type="HAMAP-Rule" id="MF_01953"/>
    </source>
</evidence>
<evidence type="ECO:0000256" key="1">
    <source>
        <dbReference type="ARBA" id="ARBA00004897"/>
    </source>
</evidence>
<dbReference type="PANTHER" id="PTHR43440:SF1">
    <property type="entry name" value="UREASE"/>
    <property type="match status" value="1"/>
</dbReference>
<dbReference type="PRINTS" id="PR01752">
    <property type="entry name" value="UREASE"/>
</dbReference>
<dbReference type="Gene3D" id="2.30.40.10">
    <property type="entry name" value="Urease, subunit C, domain 1"/>
    <property type="match status" value="1"/>
</dbReference>
<dbReference type="KEGG" id="tid:Thein_1137"/>
<dbReference type="Proteomes" id="UP000006793">
    <property type="component" value="Chromosome"/>
</dbReference>
<accession>F8A814</accession>
<organism evidence="14 15">
    <name type="scientific">Thermodesulfatator indicus (strain DSM 15286 / JCM 11887 / CIR29812)</name>
    <dbReference type="NCBI Taxonomy" id="667014"/>
    <lineage>
        <taxon>Bacteria</taxon>
        <taxon>Pseudomonadati</taxon>
        <taxon>Thermodesulfobacteriota</taxon>
        <taxon>Thermodesulfobacteria</taxon>
        <taxon>Thermodesulfobacteriales</taxon>
        <taxon>Thermodesulfatatoraceae</taxon>
        <taxon>Thermodesulfatator</taxon>
    </lineage>
</organism>
<evidence type="ECO:0000256" key="6">
    <source>
        <dbReference type="NCBIfam" id="TIGR01792"/>
    </source>
</evidence>
<sequence>MKIDRKKYAELYGPTVGDKIRLGDTELIIEIEKDFTTYGEEVVFGAGKNIRDGMGQTNTKIDAPDLVITNVIILDYTGIVKADIGIKNGYICGIGKAGNPDTMDNVTPGLEIGPFTEIISGEGLIATAGAVDKHVHFISPQIVYEALSNGVTTLIGGGDGPTTGTNATNATPGPWNIHRMLEAIEEFPVNIGLIGKGNSSNPKMLIEQLKEGAMGFKIHEDWGATPNVIDVVLDVADEYDVMVALHTDTPNEAGYVENTIASLKGRTIHTYHSEGAGGGHAPDILRIAGLPNVLPSSTTPTLPATINTVTEHVDMLIVCHHLKPEVPEDVAFAKSRIRAQTILAEDVLHDMGVISIVSSDSQAMGRIGETVLRTWQMAHSMKVQRGKLPEDSEGNDNFRVKRYIAKYTINPAIACGVSKYVGSIEPGKLADIVLWDPKFFGVKPSLVLKSGFVVWSLMGDANASIPTCEPYMYKPMFGSFGKARQTLSLTFVSKLAYENDIKNKLKLNRQFKPVEECRQIGKKNMIFNDFVGEVYVDPKTYEVFVNGTKIESNFMKELPLAQRYFLF</sequence>
<dbReference type="NCBIfam" id="NF009686">
    <property type="entry name" value="PRK13207.1"/>
    <property type="match status" value="1"/>
</dbReference>
<dbReference type="InterPro" id="IPR006680">
    <property type="entry name" value="Amidohydro-rel"/>
</dbReference>
<evidence type="ECO:0000256" key="8">
    <source>
        <dbReference type="PIRSR" id="PIRSR611612-51"/>
    </source>
</evidence>
<feature type="binding site" evidence="5 10">
    <location>
        <position position="219"/>
    </location>
    <ligand>
        <name>substrate</name>
    </ligand>
</feature>
<dbReference type="GO" id="GO:0009039">
    <property type="term" value="F:urease activity"/>
    <property type="evidence" value="ECO:0007669"/>
    <property type="project" value="UniProtKB-UniRule"/>
</dbReference>
<dbReference type="InterPro" id="IPR011059">
    <property type="entry name" value="Metal-dep_hydrolase_composite"/>
</dbReference>
<dbReference type="PROSITE" id="PS01120">
    <property type="entry name" value="UREASE_1"/>
    <property type="match status" value="1"/>
</dbReference>
<dbReference type="InterPro" id="IPR032466">
    <property type="entry name" value="Metal_Hydrolase"/>
</dbReference>
<dbReference type="EC" id="3.5.1.5" evidence="5 6"/>
<keyword evidence="5 10" id="KW-0963">Cytoplasm</keyword>
<dbReference type="CDD" id="cd00375">
    <property type="entry name" value="Urease_alpha"/>
    <property type="match status" value="1"/>
</dbReference>
<evidence type="ECO:0000259" key="13">
    <source>
        <dbReference type="PROSITE" id="PS51368"/>
    </source>
</evidence>
<evidence type="ECO:0000256" key="12">
    <source>
        <dbReference type="RuleBase" id="RU004158"/>
    </source>
</evidence>
<dbReference type="SUPFAM" id="SSF51556">
    <property type="entry name" value="Metallo-dependent hydrolases"/>
    <property type="match status" value="1"/>
</dbReference>
<feature type="modified residue" description="N6-carboxylysine" evidence="5 7">
    <location>
        <position position="217"/>
    </location>
</feature>
<dbReference type="PROSITE" id="PS51368">
    <property type="entry name" value="UREASE_3"/>
    <property type="match status" value="1"/>
</dbReference>
<dbReference type="GO" id="GO:0016151">
    <property type="term" value="F:nickel cation binding"/>
    <property type="evidence" value="ECO:0007669"/>
    <property type="project" value="UniProtKB-UniRule"/>
</dbReference>
<name>F8A814_THEID</name>
<comment type="catalytic activity">
    <reaction evidence="5 11">
        <text>urea + 2 H2O + H(+) = hydrogencarbonate + 2 NH4(+)</text>
        <dbReference type="Rhea" id="RHEA:20557"/>
        <dbReference type="ChEBI" id="CHEBI:15377"/>
        <dbReference type="ChEBI" id="CHEBI:15378"/>
        <dbReference type="ChEBI" id="CHEBI:16199"/>
        <dbReference type="ChEBI" id="CHEBI:17544"/>
        <dbReference type="ChEBI" id="CHEBI:28938"/>
        <dbReference type="EC" id="3.5.1.5"/>
    </reaction>
</comment>
<evidence type="ECO:0000256" key="4">
    <source>
        <dbReference type="ARBA" id="ARBA00022801"/>
    </source>
</evidence>
<feature type="binding site" evidence="5 8">
    <location>
        <position position="272"/>
    </location>
    <ligand>
        <name>Ni(2+)</name>
        <dbReference type="ChEBI" id="CHEBI:49786"/>
        <label>2</label>
    </ligand>
</feature>
<dbReference type="PANTHER" id="PTHR43440">
    <property type="entry name" value="UREASE"/>
    <property type="match status" value="1"/>
</dbReference>
<dbReference type="PATRIC" id="fig|667014.3.peg.1171"/>
<comment type="pathway">
    <text evidence="1 5">Nitrogen metabolism; urea degradation; CO(2) and NH(3) from urea (urease route): step 1/1.</text>
</comment>
<evidence type="ECO:0000256" key="3">
    <source>
        <dbReference type="ARBA" id="ARBA00022723"/>
    </source>
</evidence>
<dbReference type="eggNOG" id="COG0804">
    <property type="taxonomic scope" value="Bacteria"/>
</dbReference>
<dbReference type="MEROPS" id="M38.982"/>
<dbReference type="HAMAP" id="MF_01953">
    <property type="entry name" value="Urease_alpha"/>
    <property type="match status" value="1"/>
</dbReference>
<feature type="binding site" description="via carbamate group" evidence="5 8">
    <location>
        <position position="217"/>
    </location>
    <ligand>
        <name>Ni(2+)</name>
        <dbReference type="ChEBI" id="CHEBI:49786"/>
        <label>2</label>
    </ligand>
</feature>
<evidence type="ECO:0000256" key="9">
    <source>
        <dbReference type="PIRSR" id="PIRSR611612-52"/>
    </source>
</evidence>
<dbReference type="AlphaFoldDB" id="F8A814"/>
<comment type="cofactor">
    <cofactor evidence="5 8 11">
        <name>Ni cation</name>
        <dbReference type="ChEBI" id="CHEBI:25516"/>
    </cofactor>
    <text evidence="5 8 11">Binds 2 nickel ions per subunit.</text>
</comment>
<dbReference type="SUPFAM" id="SSF51338">
    <property type="entry name" value="Composite domain of metallo-dependent hydrolases"/>
    <property type="match status" value="2"/>
</dbReference>
<dbReference type="RefSeq" id="WP_013907749.1">
    <property type="nucleotide sequence ID" value="NC_015681.1"/>
</dbReference>
<comment type="PTM">
    <text evidence="5">Carboxylation allows a single lysine to coordinate two nickel ions.</text>
</comment>
<feature type="active site" description="Proton donor" evidence="5 9">
    <location>
        <position position="320"/>
    </location>
</feature>
<dbReference type="InterPro" id="IPR050112">
    <property type="entry name" value="Urease_alpha_subunit"/>
</dbReference>
<feature type="binding site" evidence="5 8">
    <location>
        <position position="136"/>
    </location>
    <ligand>
        <name>Ni(2+)</name>
        <dbReference type="ChEBI" id="CHEBI:49786"/>
        <label>1</label>
    </ligand>
</feature>
<dbReference type="InterPro" id="IPR005848">
    <property type="entry name" value="Urease_asu"/>
</dbReference>
<keyword evidence="15" id="KW-1185">Reference proteome</keyword>
<evidence type="ECO:0000256" key="11">
    <source>
        <dbReference type="RuleBase" id="RU000510"/>
    </source>
</evidence>
<dbReference type="Pfam" id="PF00449">
    <property type="entry name" value="Urease_alpha"/>
    <property type="match status" value="1"/>
</dbReference>
<dbReference type="InParanoid" id="F8A814"/>
<feature type="binding site" description="via carbamate group" evidence="5 8">
    <location>
        <position position="217"/>
    </location>
    <ligand>
        <name>Ni(2+)</name>
        <dbReference type="ChEBI" id="CHEBI:49786"/>
        <label>1</label>
    </ligand>
</feature>
<dbReference type="Pfam" id="PF01979">
    <property type="entry name" value="Amidohydro_1"/>
    <property type="match status" value="1"/>
</dbReference>
<dbReference type="UniPathway" id="UPA00258">
    <property type="reaction ID" value="UER00370"/>
</dbReference>
<proteinExistence type="inferred from homology"/>
<dbReference type="STRING" id="667014.Thein_1137"/>
<dbReference type="GO" id="GO:0005737">
    <property type="term" value="C:cytoplasm"/>
    <property type="evidence" value="ECO:0007669"/>
    <property type="project" value="UniProtKB-SubCell"/>
</dbReference>
<gene>
    <name evidence="5" type="primary">ureC</name>
    <name evidence="14" type="ordered locus">Thein_1137</name>
</gene>
<feature type="binding site" evidence="5 8">
    <location>
        <position position="360"/>
    </location>
    <ligand>
        <name>Ni(2+)</name>
        <dbReference type="ChEBI" id="CHEBI:49786"/>
        <label>1</label>
    </ligand>
</feature>
<dbReference type="InterPro" id="IPR011612">
    <property type="entry name" value="Urease_alpha_N_dom"/>
</dbReference>
<dbReference type="PROSITE" id="PS00145">
    <property type="entry name" value="UREASE_2"/>
    <property type="match status" value="1"/>
</dbReference>
<feature type="binding site" evidence="5 8">
    <location>
        <position position="134"/>
    </location>
    <ligand>
        <name>Ni(2+)</name>
        <dbReference type="ChEBI" id="CHEBI:49786"/>
        <label>1</label>
    </ligand>
</feature>